<proteinExistence type="predicted"/>
<dbReference type="RefSeq" id="WP_165700738.1">
    <property type="nucleotide sequence ID" value="NZ_CP036265.1"/>
</dbReference>
<keyword evidence="1" id="KW-0472">Membrane</keyword>
<dbReference type="Proteomes" id="UP000318741">
    <property type="component" value="Chromosome"/>
</dbReference>
<evidence type="ECO:0000256" key="1">
    <source>
        <dbReference type="SAM" id="Phobius"/>
    </source>
</evidence>
<keyword evidence="1" id="KW-0812">Transmembrane</keyword>
<reference evidence="2 3" key="1">
    <citation type="submission" date="2019-02" db="EMBL/GenBank/DDBJ databases">
        <title>Deep-cultivation of Planctomycetes and their phenomic and genomic characterization uncovers novel biology.</title>
        <authorList>
            <person name="Wiegand S."/>
            <person name="Jogler M."/>
            <person name="Boedeker C."/>
            <person name="Pinto D."/>
            <person name="Vollmers J."/>
            <person name="Rivas-Marin E."/>
            <person name="Kohn T."/>
            <person name="Peeters S.H."/>
            <person name="Heuer A."/>
            <person name="Rast P."/>
            <person name="Oberbeckmann S."/>
            <person name="Bunk B."/>
            <person name="Jeske O."/>
            <person name="Meyerdierks A."/>
            <person name="Storesund J.E."/>
            <person name="Kallscheuer N."/>
            <person name="Luecker S."/>
            <person name="Lage O.M."/>
            <person name="Pohl T."/>
            <person name="Merkel B.J."/>
            <person name="Hornburger P."/>
            <person name="Mueller R.-W."/>
            <person name="Bruemmer F."/>
            <person name="Labrenz M."/>
            <person name="Spormann A.M."/>
            <person name="Op den Camp H."/>
            <person name="Overmann J."/>
            <person name="Amann R."/>
            <person name="Jetten M.S.M."/>
            <person name="Mascher T."/>
            <person name="Medema M.H."/>
            <person name="Devos D.P."/>
            <person name="Kaster A.-K."/>
            <person name="Ovreas L."/>
            <person name="Rohde M."/>
            <person name="Galperin M.Y."/>
            <person name="Jogler C."/>
        </authorList>
    </citation>
    <scope>NUCLEOTIDE SEQUENCE [LARGE SCALE GENOMIC DNA]</scope>
    <source>
        <strain evidence="2 3">CA12</strain>
    </source>
</reference>
<accession>A0A517PAY5</accession>
<dbReference type="EMBL" id="CP036265">
    <property type="protein sequence ID" value="QDT16545.1"/>
    <property type="molecule type" value="Genomic_DNA"/>
</dbReference>
<evidence type="ECO:0000313" key="3">
    <source>
        <dbReference type="Proteomes" id="UP000318741"/>
    </source>
</evidence>
<name>A0A517PAY5_9PLAN</name>
<feature type="transmembrane region" description="Helical" evidence="1">
    <location>
        <begin position="27"/>
        <end position="46"/>
    </location>
</feature>
<evidence type="ECO:0000313" key="2">
    <source>
        <dbReference type="EMBL" id="QDT16545.1"/>
    </source>
</evidence>
<dbReference type="KEGG" id="acaf:CA12_26510"/>
<protein>
    <submittedName>
        <fullName evidence="2">Uncharacterized protein</fullName>
    </submittedName>
</protein>
<sequence length="53" mass="5442">MSLFATPFLDRPAVGLMLAVLRPAARVAVRSAVALAAVGLATGPLGRGLRRGR</sequence>
<keyword evidence="3" id="KW-1185">Reference proteome</keyword>
<keyword evidence="1" id="KW-1133">Transmembrane helix</keyword>
<organism evidence="2 3">
    <name type="scientific">Alienimonas californiensis</name>
    <dbReference type="NCBI Taxonomy" id="2527989"/>
    <lineage>
        <taxon>Bacteria</taxon>
        <taxon>Pseudomonadati</taxon>
        <taxon>Planctomycetota</taxon>
        <taxon>Planctomycetia</taxon>
        <taxon>Planctomycetales</taxon>
        <taxon>Planctomycetaceae</taxon>
        <taxon>Alienimonas</taxon>
    </lineage>
</organism>
<dbReference type="AlphaFoldDB" id="A0A517PAY5"/>
<gene>
    <name evidence="2" type="ORF">CA12_26510</name>
</gene>